<sequence length="170" mass="18500">MHQPDPATVYPASVRLIAVVASTLGILLLVFSGLTFFLDADTARVIPIIELFFGISLLSYGLTHIRNTTPELIIDPLGILLPGIGRIAWQEIESVQIEKVRGQKWIRINLVDLRSVGARAGGVFRATSLLATALGVAPLAITAIKVLPDTVEDVVAVMQSYCPTLRWLRM</sequence>
<comment type="caution">
    <text evidence="2">The sequence shown here is derived from an EMBL/GenBank/DDBJ whole genome shotgun (WGS) entry which is preliminary data.</text>
</comment>
<evidence type="ECO:0000256" key="1">
    <source>
        <dbReference type="SAM" id="Phobius"/>
    </source>
</evidence>
<accession>A0ABS0DDD7</accession>
<evidence type="ECO:0000313" key="2">
    <source>
        <dbReference type="EMBL" id="MBF6356482.1"/>
    </source>
</evidence>
<evidence type="ECO:0000313" key="3">
    <source>
        <dbReference type="Proteomes" id="UP000707731"/>
    </source>
</evidence>
<proteinExistence type="predicted"/>
<gene>
    <name evidence="2" type="ORF">IU449_18355</name>
</gene>
<feature type="transmembrane region" description="Helical" evidence="1">
    <location>
        <begin position="45"/>
        <end position="62"/>
    </location>
</feature>
<protein>
    <recommendedName>
        <fullName evidence="4">PH domain-containing protein</fullName>
    </recommendedName>
</protein>
<dbReference type="EMBL" id="JADLQN010000003">
    <property type="protein sequence ID" value="MBF6356482.1"/>
    <property type="molecule type" value="Genomic_DNA"/>
</dbReference>
<keyword evidence="1" id="KW-0472">Membrane</keyword>
<dbReference type="RefSeq" id="WP_195003350.1">
    <property type="nucleotide sequence ID" value="NZ_JADLQN010000003.1"/>
</dbReference>
<keyword evidence="3" id="KW-1185">Reference proteome</keyword>
<feature type="transmembrane region" description="Helical" evidence="1">
    <location>
        <begin position="12"/>
        <end position="38"/>
    </location>
</feature>
<dbReference type="Proteomes" id="UP000707731">
    <property type="component" value="Unassembled WGS sequence"/>
</dbReference>
<organism evidence="2 3">
    <name type="scientific">Nocardia higoensis</name>
    <dbReference type="NCBI Taxonomy" id="228599"/>
    <lineage>
        <taxon>Bacteria</taxon>
        <taxon>Bacillati</taxon>
        <taxon>Actinomycetota</taxon>
        <taxon>Actinomycetes</taxon>
        <taxon>Mycobacteriales</taxon>
        <taxon>Nocardiaceae</taxon>
        <taxon>Nocardia</taxon>
    </lineage>
</organism>
<evidence type="ECO:0008006" key="4">
    <source>
        <dbReference type="Google" id="ProtNLM"/>
    </source>
</evidence>
<keyword evidence="1" id="KW-0812">Transmembrane</keyword>
<reference evidence="2 3" key="1">
    <citation type="submission" date="2020-10" db="EMBL/GenBank/DDBJ databases">
        <title>Identification of Nocardia species via Next-generation sequencing and recognition of intraspecies genetic diversity.</title>
        <authorList>
            <person name="Li P."/>
            <person name="Li P."/>
            <person name="Lu B."/>
        </authorList>
    </citation>
    <scope>NUCLEOTIDE SEQUENCE [LARGE SCALE GENOMIC DNA]</scope>
    <source>
        <strain evidence="2 3">BJ06-0143</strain>
    </source>
</reference>
<keyword evidence="1" id="KW-1133">Transmembrane helix</keyword>
<name>A0ABS0DDD7_9NOCA</name>